<dbReference type="PROSITE" id="PS51352">
    <property type="entry name" value="THIOREDOXIN_2"/>
    <property type="match status" value="1"/>
</dbReference>
<feature type="domain" description="Thioredoxin" evidence="2">
    <location>
        <begin position="27"/>
        <end position="171"/>
    </location>
</feature>
<dbReference type="InterPro" id="IPR013766">
    <property type="entry name" value="Thioredoxin_domain"/>
</dbReference>
<dbReference type="CDD" id="cd02966">
    <property type="entry name" value="TlpA_like_family"/>
    <property type="match status" value="1"/>
</dbReference>
<feature type="signal peptide" evidence="1">
    <location>
        <begin position="1"/>
        <end position="21"/>
    </location>
</feature>
<comment type="caution">
    <text evidence="3">The sequence shown here is derived from an EMBL/GenBank/DDBJ whole genome shotgun (WGS) entry which is preliminary data.</text>
</comment>
<organism evidence="3 4">
    <name type="scientific">Arcticibacter tournemirensis</name>
    <dbReference type="NCBI Taxonomy" id="699437"/>
    <lineage>
        <taxon>Bacteria</taxon>
        <taxon>Pseudomonadati</taxon>
        <taxon>Bacteroidota</taxon>
        <taxon>Sphingobacteriia</taxon>
        <taxon>Sphingobacteriales</taxon>
        <taxon>Sphingobacteriaceae</taxon>
        <taxon>Arcticibacter</taxon>
    </lineage>
</organism>
<name>A0A5M9H3Z1_9SPHI</name>
<gene>
    <name evidence="3" type="ORF">F1649_15885</name>
</gene>
<evidence type="ECO:0000259" key="2">
    <source>
        <dbReference type="PROSITE" id="PS51352"/>
    </source>
</evidence>
<keyword evidence="1" id="KW-0732">Signal</keyword>
<dbReference type="GO" id="GO:0016491">
    <property type="term" value="F:oxidoreductase activity"/>
    <property type="evidence" value="ECO:0007669"/>
    <property type="project" value="InterPro"/>
</dbReference>
<proteinExistence type="predicted"/>
<feature type="chain" id="PRO_5024325675" evidence="1">
    <location>
        <begin position="22"/>
        <end position="420"/>
    </location>
</feature>
<dbReference type="Proteomes" id="UP000322918">
    <property type="component" value="Unassembled WGS sequence"/>
</dbReference>
<dbReference type="InterPro" id="IPR036249">
    <property type="entry name" value="Thioredoxin-like_sf"/>
</dbReference>
<dbReference type="RefSeq" id="WP_141815009.1">
    <property type="nucleotide sequence ID" value="NZ_VFPL01000001.1"/>
</dbReference>
<protein>
    <submittedName>
        <fullName evidence="3">TlpA family protein disulfide reductase</fullName>
    </submittedName>
</protein>
<dbReference type="InterPro" id="IPR050553">
    <property type="entry name" value="Thioredoxin_ResA/DsbE_sf"/>
</dbReference>
<dbReference type="AlphaFoldDB" id="A0A5M9H3Z1"/>
<dbReference type="SUPFAM" id="SSF52833">
    <property type="entry name" value="Thioredoxin-like"/>
    <property type="match status" value="1"/>
</dbReference>
<dbReference type="Gene3D" id="3.40.30.10">
    <property type="entry name" value="Glutaredoxin"/>
    <property type="match status" value="1"/>
</dbReference>
<dbReference type="PANTHER" id="PTHR42852:SF17">
    <property type="entry name" value="THIOREDOXIN-LIKE PROTEIN HI_1115"/>
    <property type="match status" value="1"/>
</dbReference>
<dbReference type="PANTHER" id="PTHR42852">
    <property type="entry name" value="THIOL:DISULFIDE INTERCHANGE PROTEIN DSBE"/>
    <property type="match status" value="1"/>
</dbReference>
<sequence length="420" mass="46889">MKKKLLTIALAVLCPFFAASAQEIKPLTIGDSIPESLWNMPLQVVNHPLGKNTITLNDYRGKLIIVDFWATWCTACIAAMPITHRIQDKYKESVSFLAVTQEKPEKARSFLASNHLTRALHITSVVNDTILNKYFPHRLIPHYVWIDRAGVCVGQTSAEELTEEKILSAIEDRKVTLKTKADIDGDRPLFINDQVSINDSSFYSVFLKGRYTGLPTGNRFRLKDSILRGRAVTNSELLPVYEAAAAGLFGRMGLTYSRKRLVLDLKDTARVKVSLSRNKSRAKSLYNYDLILPVNKSDSLYNYMLSDLNRYSGFYGRMEKRKVRCLVFISNGKTPPGRSHASAGKPLQSLIDALNLSDSVPFPVLDESGYGGKIDISLSEPVDLETVRRRAGTFGLSLVTAERLADMFVLSERPGSNPAH</sequence>
<evidence type="ECO:0000313" key="4">
    <source>
        <dbReference type="Proteomes" id="UP000322918"/>
    </source>
</evidence>
<evidence type="ECO:0000256" key="1">
    <source>
        <dbReference type="SAM" id="SignalP"/>
    </source>
</evidence>
<dbReference type="Pfam" id="PF08534">
    <property type="entry name" value="Redoxin"/>
    <property type="match status" value="1"/>
</dbReference>
<keyword evidence="4" id="KW-1185">Reference proteome</keyword>
<reference evidence="3 4" key="1">
    <citation type="submission" date="2019-09" db="EMBL/GenBank/DDBJ databases">
        <title>Pararcticibacter amylolyticus gen. nov., sp. nov., isolated from a rottenly hemp rope, and reclassification of Pedobacter tournemirensis as Pararcticibacter tournemirensis comb. nov.</title>
        <authorList>
            <person name="Cai Y."/>
        </authorList>
    </citation>
    <scope>NUCLEOTIDE SEQUENCE [LARGE SCALE GENOMIC DNA]</scope>
    <source>
        <strain evidence="3 4">TF5-37.2-LB10</strain>
    </source>
</reference>
<evidence type="ECO:0000313" key="3">
    <source>
        <dbReference type="EMBL" id="KAA8480097.1"/>
    </source>
</evidence>
<dbReference type="OrthoDB" id="1118217at2"/>
<accession>A0A5M9H3Z1</accession>
<dbReference type="EMBL" id="VWNE01000026">
    <property type="protein sequence ID" value="KAA8480097.1"/>
    <property type="molecule type" value="Genomic_DNA"/>
</dbReference>
<dbReference type="InterPro" id="IPR013740">
    <property type="entry name" value="Redoxin"/>
</dbReference>